<dbReference type="eggNOG" id="ENOG502QPUX">
    <property type="taxonomic scope" value="Eukaryota"/>
</dbReference>
<dbReference type="GO" id="GO:0005886">
    <property type="term" value="C:plasma membrane"/>
    <property type="evidence" value="ECO:0007669"/>
    <property type="project" value="TreeGrafter"/>
</dbReference>
<evidence type="ECO:0000256" key="3">
    <source>
        <dbReference type="SAM" id="MobiDB-lite"/>
    </source>
</evidence>
<dbReference type="KEGG" id="eus:EUTSA_v10008522mg"/>
<dbReference type="EMBL" id="KI517683">
    <property type="protein sequence ID" value="ESQ35039.1"/>
    <property type="molecule type" value="Genomic_DNA"/>
</dbReference>
<organism evidence="5 6">
    <name type="scientific">Eutrema salsugineum</name>
    <name type="common">Saltwater cress</name>
    <name type="synonym">Sisymbrium salsugineum</name>
    <dbReference type="NCBI Taxonomy" id="72664"/>
    <lineage>
        <taxon>Eukaryota</taxon>
        <taxon>Viridiplantae</taxon>
        <taxon>Streptophyta</taxon>
        <taxon>Embryophyta</taxon>
        <taxon>Tracheophyta</taxon>
        <taxon>Spermatophyta</taxon>
        <taxon>Magnoliopsida</taxon>
        <taxon>eudicotyledons</taxon>
        <taxon>Gunneridae</taxon>
        <taxon>Pentapetalae</taxon>
        <taxon>rosids</taxon>
        <taxon>malvids</taxon>
        <taxon>Brassicales</taxon>
        <taxon>Brassicaceae</taxon>
        <taxon>Eutremeae</taxon>
        <taxon>Eutrema</taxon>
    </lineage>
</organism>
<comment type="subcellular location">
    <subcellularLocation>
        <location evidence="1">Membrane</location>
    </subcellularLocation>
</comment>
<dbReference type="OMA" id="TFPANKA"/>
<keyword evidence="4" id="KW-0812">Transmembrane</keyword>
<dbReference type="AlphaFoldDB" id="V4KUR3"/>
<feature type="transmembrane region" description="Helical" evidence="4">
    <location>
        <begin position="61"/>
        <end position="84"/>
    </location>
</feature>
<gene>
    <name evidence="5" type="ORF">EUTSA_v10008522mg</name>
</gene>
<keyword evidence="6" id="KW-1185">Reference proteome</keyword>
<evidence type="ECO:0000313" key="5">
    <source>
        <dbReference type="EMBL" id="ESQ35039.1"/>
    </source>
</evidence>
<dbReference type="Proteomes" id="UP000030689">
    <property type="component" value="Unassembled WGS sequence"/>
</dbReference>
<sequence length="260" mass="27918">MGKDKVSKASKPPGGRGEPTINPPVPGPKGKRANRPPYPPPPPGGRRRSHGRGCCCRCCCWMIFLIILLVLLVAAASAIVYLIYRPQRPSFTVSSIKISTLNFTSATHLTTAISLSVIARNPNKNVRFNYDDTDITVYKTSPKDDDVVIGEGKIASFVHGGKNTTLLVAEIGSPKGDLDDESATKLKGELKEKKGVVIKVVLETNVNLKMGALVTPKSGIQVTCQGIKAVAPNGNKATTATTSDAKCSVDLRYKIWEITF</sequence>
<reference evidence="5 6" key="1">
    <citation type="journal article" date="2013" name="Front. Plant Sci.">
        <title>The Reference Genome of the Halophytic Plant Eutrema salsugineum.</title>
        <authorList>
            <person name="Yang R."/>
            <person name="Jarvis D.E."/>
            <person name="Chen H."/>
            <person name="Beilstein M.A."/>
            <person name="Grimwood J."/>
            <person name="Jenkins J."/>
            <person name="Shu S."/>
            <person name="Prochnik S."/>
            <person name="Xin M."/>
            <person name="Ma C."/>
            <person name="Schmutz J."/>
            <person name="Wing R.A."/>
            <person name="Mitchell-Olds T."/>
            <person name="Schumaker K.S."/>
            <person name="Wang X."/>
        </authorList>
    </citation>
    <scope>NUCLEOTIDE SEQUENCE [LARGE SCALE GENOMIC DNA]</scope>
</reference>
<feature type="region of interest" description="Disordered" evidence="3">
    <location>
        <begin position="1"/>
        <end position="50"/>
    </location>
</feature>
<evidence type="ECO:0000256" key="4">
    <source>
        <dbReference type="SAM" id="Phobius"/>
    </source>
</evidence>
<keyword evidence="4" id="KW-1133">Transmembrane helix</keyword>
<evidence type="ECO:0000256" key="1">
    <source>
        <dbReference type="ARBA" id="ARBA00004370"/>
    </source>
</evidence>
<evidence type="ECO:0000313" key="6">
    <source>
        <dbReference type="Proteomes" id="UP000030689"/>
    </source>
</evidence>
<dbReference type="Gramene" id="ESQ35039">
    <property type="protein sequence ID" value="ESQ35039"/>
    <property type="gene ID" value="EUTSA_v10008522mg"/>
</dbReference>
<dbReference type="InterPro" id="IPR044839">
    <property type="entry name" value="NDR1-like"/>
</dbReference>
<evidence type="ECO:0000256" key="2">
    <source>
        <dbReference type="ARBA" id="ARBA00023136"/>
    </source>
</evidence>
<dbReference type="GO" id="GO:0098542">
    <property type="term" value="P:defense response to other organism"/>
    <property type="evidence" value="ECO:0007669"/>
    <property type="project" value="InterPro"/>
</dbReference>
<evidence type="ECO:0008006" key="7">
    <source>
        <dbReference type="Google" id="ProtNLM"/>
    </source>
</evidence>
<dbReference type="PANTHER" id="PTHR31234:SF2">
    <property type="entry name" value="OS05G0199100 PROTEIN"/>
    <property type="match status" value="1"/>
</dbReference>
<dbReference type="OrthoDB" id="777167at2759"/>
<protein>
    <recommendedName>
        <fullName evidence="7">Late embryogenesis abundant protein LEA-2 subgroup domain-containing protein</fullName>
    </recommendedName>
</protein>
<keyword evidence="2 4" id="KW-0472">Membrane</keyword>
<dbReference type="STRING" id="72664.V4KUR3"/>
<name>V4KUR3_EUTSA</name>
<dbReference type="PANTHER" id="PTHR31234">
    <property type="entry name" value="LATE EMBRYOGENESIS ABUNDANT (LEA) HYDROXYPROLINE-RICH GLYCOPROTEIN FAMILY"/>
    <property type="match status" value="1"/>
</dbReference>
<accession>V4KUR3</accession>
<proteinExistence type="predicted"/>